<accession>A0A8J3L302</accession>
<proteinExistence type="predicted"/>
<dbReference type="PANTHER" id="PTHR43409">
    <property type="entry name" value="ANAEROBIC MAGNESIUM-PROTOPORPHYRIN IX MONOMETHYL ESTER CYCLASE-RELATED"/>
    <property type="match status" value="1"/>
</dbReference>
<dbReference type="SUPFAM" id="SSF52242">
    <property type="entry name" value="Cobalamin (vitamin B12)-binding domain"/>
    <property type="match status" value="1"/>
</dbReference>
<dbReference type="PANTHER" id="PTHR43409:SF7">
    <property type="entry name" value="BLL1977 PROTEIN"/>
    <property type="match status" value="1"/>
</dbReference>
<dbReference type="RefSeq" id="WP_239167312.1">
    <property type="nucleotide sequence ID" value="NZ_BAAALC010000025.1"/>
</dbReference>
<dbReference type="GO" id="GO:0003824">
    <property type="term" value="F:catalytic activity"/>
    <property type="evidence" value="ECO:0007669"/>
    <property type="project" value="InterPro"/>
</dbReference>
<dbReference type="InterPro" id="IPR034532">
    <property type="entry name" value="OxsB-like"/>
</dbReference>
<comment type="caution">
    <text evidence="7">The sequence shown here is derived from an EMBL/GenBank/DDBJ whole genome shotgun (WGS) entry which is preliminary data.</text>
</comment>
<dbReference type="Gene3D" id="3.40.50.280">
    <property type="entry name" value="Cobalamin-binding domain"/>
    <property type="match status" value="1"/>
</dbReference>
<dbReference type="InterPro" id="IPR007197">
    <property type="entry name" value="rSAM"/>
</dbReference>
<evidence type="ECO:0000259" key="6">
    <source>
        <dbReference type="PROSITE" id="PS51332"/>
    </source>
</evidence>
<evidence type="ECO:0000256" key="1">
    <source>
        <dbReference type="ARBA" id="ARBA00001966"/>
    </source>
</evidence>
<keyword evidence="2" id="KW-0949">S-adenosyl-L-methionine</keyword>
<evidence type="ECO:0000256" key="4">
    <source>
        <dbReference type="ARBA" id="ARBA00023004"/>
    </source>
</evidence>
<evidence type="ECO:0000256" key="2">
    <source>
        <dbReference type="ARBA" id="ARBA00022691"/>
    </source>
</evidence>
<gene>
    <name evidence="7" type="ORF">Cco03nite_24000</name>
</gene>
<dbReference type="EMBL" id="BONI01000016">
    <property type="protein sequence ID" value="GIG05700.1"/>
    <property type="molecule type" value="Genomic_DNA"/>
</dbReference>
<dbReference type="GO" id="GO:0031419">
    <property type="term" value="F:cobalamin binding"/>
    <property type="evidence" value="ECO:0007669"/>
    <property type="project" value="InterPro"/>
</dbReference>
<dbReference type="GO" id="GO:0051536">
    <property type="term" value="F:iron-sulfur cluster binding"/>
    <property type="evidence" value="ECO:0007669"/>
    <property type="project" value="UniProtKB-KW"/>
</dbReference>
<feature type="domain" description="B12-binding" evidence="6">
    <location>
        <begin position="121"/>
        <end position="255"/>
    </location>
</feature>
<dbReference type="Proteomes" id="UP000630887">
    <property type="component" value="Unassembled WGS sequence"/>
</dbReference>
<evidence type="ECO:0000313" key="7">
    <source>
        <dbReference type="EMBL" id="GIG05700.1"/>
    </source>
</evidence>
<reference evidence="7 8" key="1">
    <citation type="submission" date="2021-01" db="EMBL/GenBank/DDBJ databases">
        <title>Whole genome shotgun sequence of Catellatospora coxensis NBRC 107359.</title>
        <authorList>
            <person name="Komaki H."/>
            <person name="Tamura T."/>
        </authorList>
    </citation>
    <scope>NUCLEOTIDE SEQUENCE [LARGE SCALE GENOMIC DNA]</scope>
    <source>
        <strain evidence="7 8">NBRC 107359</strain>
    </source>
</reference>
<dbReference type="SUPFAM" id="SSF102114">
    <property type="entry name" value="Radical SAM enzymes"/>
    <property type="match status" value="1"/>
</dbReference>
<dbReference type="GO" id="GO:0005829">
    <property type="term" value="C:cytosol"/>
    <property type="evidence" value="ECO:0007669"/>
    <property type="project" value="TreeGrafter"/>
</dbReference>
<dbReference type="CDD" id="cd02065">
    <property type="entry name" value="B12-binding_like"/>
    <property type="match status" value="1"/>
</dbReference>
<dbReference type="InterPro" id="IPR006158">
    <property type="entry name" value="Cobalamin-bd"/>
</dbReference>
<keyword evidence="5" id="KW-0411">Iron-sulfur</keyword>
<dbReference type="SFLD" id="SFLDG01082">
    <property type="entry name" value="B12-binding_domain_containing"/>
    <property type="match status" value="1"/>
</dbReference>
<dbReference type="GO" id="GO:0046872">
    <property type="term" value="F:metal ion binding"/>
    <property type="evidence" value="ECO:0007669"/>
    <property type="project" value="UniProtKB-KW"/>
</dbReference>
<dbReference type="InterPro" id="IPR036724">
    <property type="entry name" value="Cobalamin-bd_sf"/>
</dbReference>
<keyword evidence="8" id="KW-1185">Reference proteome</keyword>
<sequence length="706" mass="77566">MLTPKQRLENALQLVTGHSAAATLAGFDDELTQPMATVDRLRAHLQTPVALTGTLDHRLLIAKVPASDDWVLAELSGRTLRDRAWPTWARDHLAVADPAQDSSLATITPEGQRRLLRPNILLTALYHKETFPLPRFPLAISDLARAARSTLSGQVRLMDMQLGVSPADVLAAVDADRPDIVGISATFGQHDLMIELLDELFARPEPPVVLAGGSLTARNERLLLEQYPRLLVARGAGEPTIADIIAYFHGDIELAQVNGIGYAGAAHGGGLQIGVRRNAVTSNRNQTDFLPELDLLATTFAHHGVAQLEASRGCTNFCSFCPRGHKGIWAGPDGSNLPWLLRAMGTVFDQHPDISRTLYLVDEEFIGRGDNVVERALSLGRTLHDHGYRWESSCRVDQVVLPDQSRAWHIERAQMWRQLVDYGLRRMLFGVESGVDSILTRFNKETTGEQNALAIRTLTALGVPPRFTYITFDHLMTADELAATHAFQGRTDLLLRPLAHLSVEQIVEGVRDEQFVAQHSTGKPFYSAISYLLVSMECLIGAAYTKQVAQAGLAGAMRPSMGRVDADFADWRIGRASHHAQLWVDRNFALDYTFKSLAKILDGDAYHAVRSARVVIKTAAFDLLGRMLDLIGQFPPEHPDEAGLDARLRAAMDSAIADMAEVMDKTVAETGPRLPASARQLMVDEHSRWRAASGWQLINAAESCGN</sequence>
<evidence type="ECO:0000256" key="5">
    <source>
        <dbReference type="ARBA" id="ARBA00023014"/>
    </source>
</evidence>
<comment type="cofactor">
    <cofactor evidence="1">
        <name>[4Fe-4S] cluster</name>
        <dbReference type="ChEBI" id="CHEBI:49883"/>
    </cofactor>
</comment>
<dbReference type="SFLD" id="SFLDS00029">
    <property type="entry name" value="Radical_SAM"/>
    <property type="match status" value="1"/>
</dbReference>
<dbReference type="InterPro" id="IPR058240">
    <property type="entry name" value="rSAM_sf"/>
</dbReference>
<dbReference type="InterPro" id="IPR051198">
    <property type="entry name" value="BchE-like"/>
</dbReference>
<evidence type="ECO:0000256" key="3">
    <source>
        <dbReference type="ARBA" id="ARBA00022723"/>
    </source>
</evidence>
<evidence type="ECO:0000313" key="8">
    <source>
        <dbReference type="Proteomes" id="UP000630887"/>
    </source>
</evidence>
<keyword evidence="4" id="KW-0408">Iron</keyword>
<name>A0A8J3L302_9ACTN</name>
<protein>
    <recommendedName>
        <fullName evidence="6">B12-binding domain-containing protein</fullName>
    </recommendedName>
</protein>
<organism evidence="7 8">
    <name type="scientific">Catellatospora coxensis</name>
    <dbReference type="NCBI Taxonomy" id="310354"/>
    <lineage>
        <taxon>Bacteria</taxon>
        <taxon>Bacillati</taxon>
        <taxon>Actinomycetota</taxon>
        <taxon>Actinomycetes</taxon>
        <taxon>Micromonosporales</taxon>
        <taxon>Micromonosporaceae</taxon>
        <taxon>Catellatospora</taxon>
    </lineage>
</organism>
<keyword evidence="3" id="KW-0479">Metal-binding</keyword>
<dbReference type="PROSITE" id="PS51332">
    <property type="entry name" value="B12_BINDING"/>
    <property type="match status" value="1"/>
</dbReference>
<dbReference type="SFLD" id="SFLDF00430">
    <property type="entry name" value="OxsB-like"/>
    <property type="match status" value="1"/>
</dbReference>
<dbReference type="AlphaFoldDB" id="A0A8J3L302"/>